<sequence>MKIFADVAEAADRLEELIDLARRGDTVLICRQAKPVAELSRSRSRLAPGIMSGVWQPKGVAMSLQELHQITTTFTTTMDCLSEYG</sequence>
<reference evidence="1 2" key="1">
    <citation type="submission" date="2024-06" db="EMBL/GenBank/DDBJ databases">
        <title>Genomic Encyclopedia of Type Strains, Phase IV (KMG-IV): sequencing the most valuable type-strain genomes for metagenomic binning, comparative biology and taxonomic classification.</title>
        <authorList>
            <person name="Goeker M."/>
        </authorList>
    </citation>
    <scope>NUCLEOTIDE SEQUENCE [LARGE SCALE GENOMIC DNA]</scope>
    <source>
        <strain evidence="1 2">DSM 105042</strain>
    </source>
</reference>
<comment type="caution">
    <text evidence="1">The sequence shown here is derived from an EMBL/GenBank/DDBJ whole genome shotgun (WGS) entry which is preliminary data.</text>
</comment>
<protein>
    <submittedName>
        <fullName evidence="1">Antitoxin (DNA-binding transcriptional repressor) of toxin-antitoxin stability system</fullName>
    </submittedName>
</protein>
<proteinExistence type="predicted"/>
<dbReference type="EMBL" id="JBEPLJ010000034">
    <property type="protein sequence ID" value="MET3588795.1"/>
    <property type="molecule type" value="Genomic_DNA"/>
</dbReference>
<name>A0ABV2HE13_9HYPH</name>
<evidence type="ECO:0000313" key="1">
    <source>
        <dbReference type="EMBL" id="MET3588795.1"/>
    </source>
</evidence>
<keyword evidence="2" id="KW-1185">Reference proteome</keyword>
<dbReference type="Proteomes" id="UP001549031">
    <property type="component" value="Unassembled WGS sequence"/>
</dbReference>
<evidence type="ECO:0000313" key="2">
    <source>
        <dbReference type="Proteomes" id="UP001549031"/>
    </source>
</evidence>
<gene>
    <name evidence="1" type="ORF">ABID21_004935</name>
</gene>
<accession>A0ABV2HE13</accession>
<organism evidence="1 2">
    <name type="scientific">Pseudorhizobium tarimense</name>
    <dbReference type="NCBI Taxonomy" id="1079109"/>
    <lineage>
        <taxon>Bacteria</taxon>
        <taxon>Pseudomonadati</taxon>
        <taxon>Pseudomonadota</taxon>
        <taxon>Alphaproteobacteria</taxon>
        <taxon>Hyphomicrobiales</taxon>
        <taxon>Rhizobiaceae</taxon>
        <taxon>Rhizobium/Agrobacterium group</taxon>
        <taxon>Pseudorhizobium</taxon>
    </lineage>
</organism>